<dbReference type="Proteomes" id="UP001221898">
    <property type="component" value="Unassembled WGS sequence"/>
</dbReference>
<accession>A0AAD7SGT8</accession>
<evidence type="ECO:0000313" key="2">
    <source>
        <dbReference type="EMBL" id="KAJ8402275.1"/>
    </source>
</evidence>
<evidence type="ECO:0000313" key="3">
    <source>
        <dbReference type="Proteomes" id="UP001221898"/>
    </source>
</evidence>
<dbReference type="AlphaFoldDB" id="A0AAD7SGT8"/>
<evidence type="ECO:0000256" key="1">
    <source>
        <dbReference type="SAM" id="MobiDB-lite"/>
    </source>
</evidence>
<sequence>MIRLTPGRWREFGRPIHGSVRGPRSPPRAGAPGGPPRALLVTAHSHLLRGAALRTGPGAVWQRQMLYFA</sequence>
<feature type="region of interest" description="Disordered" evidence="1">
    <location>
        <begin position="1"/>
        <end position="35"/>
    </location>
</feature>
<proteinExistence type="predicted"/>
<comment type="caution">
    <text evidence="2">The sequence shown here is derived from an EMBL/GenBank/DDBJ whole genome shotgun (WGS) entry which is preliminary data.</text>
</comment>
<feature type="compositionally biased region" description="Low complexity" evidence="1">
    <location>
        <begin position="21"/>
        <end position="30"/>
    </location>
</feature>
<name>A0AAD7SGT8_9TELE</name>
<dbReference type="EMBL" id="JAINUG010000065">
    <property type="protein sequence ID" value="KAJ8402275.1"/>
    <property type="molecule type" value="Genomic_DNA"/>
</dbReference>
<organism evidence="2 3">
    <name type="scientific">Aldrovandia affinis</name>
    <dbReference type="NCBI Taxonomy" id="143900"/>
    <lineage>
        <taxon>Eukaryota</taxon>
        <taxon>Metazoa</taxon>
        <taxon>Chordata</taxon>
        <taxon>Craniata</taxon>
        <taxon>Vertebrata</taxon>
        <taxon>Euteleostomi</taxon>
        <taxon>Actinopterygii</taxon>
        <taxon>Neopterygii</taxon>
        <taxon>Teleostei</taxon>
        <taxon>Notacanthiformes</taxon>
        <taxon>Halosauridae</taxon>
        <taxon>Aldrovandia</taxon>
    </lineage>
</organism>
<gene>
    <name evidence="2" type="ORF">AAFF_G00371400</name>
</gene>
<protein>
    <submittedName>
        <fullName evidence="2">Uncharacterized protein</fullName>
    </submittedName>
</protein>
<keyword evidence="3" id="KW-1185">Reference proteome</keyword>
<reference evidence="2" key="1">
    <citation type="journal article" date="2023" name="Science">
        <title>Genome structures resolve the early diversification of teleost fishes.</title>
        <authorList>
            <person name="Parey E."/>
            <person name="Louis A."/>
            <person name="Montfort J."/>
            <person name="Bouchez O."/>
            <person name="Roques C."/>
            <person name="Iampietro C."/>
            <person name="Lluch J."/>
            <person name="Castinel A."/>
            <person name="Donnadieu C."/>
            <person name="Desvignes T."/>
            <person name="Floi Bucao C."/>
            <person name="Jouanno E."/>
            <person name="Wen M."/>
            <person name="Mejri S."/>
            <person name="Dirks R."/>
            <person name="Jansen H."/>
            <person name="Henkel C."/>
            <person name="Chen W.J."/>
            <person name="Zahm M."/>
            <person name="Cabau C."/>
            <person name="Klopp C."/>
            <person name="Thompson A.W."/>
            <person name="Robinson-Rechavi M."/>
            <person name="Braasch I."/>
            <person name="Lecointre G."/>
            <person name="Bobe J."/>
            <person name="Postlethwait J.H."/>
            <person name="Berthelot C."/>
            <person name="Roest Crollius H."/>
            <person name="Guiguen Y."/>
        </authorList>
    </citation>
    <scope>NUCLEOTIDE SEQUENCE</scope>
    <source>
        <strain evidence="2">NC1722</strain>
    </source>
</reference>